<dbReference type="AlphaFoldDB" id="A0A8X6TIQ0"/>
<dbReference type="EMBL" id="BMAW01104488">
    <property type="protein sequence ID" value="GFT14797.1"/>
    <property type="molecule type" value="Genomic_DNA"/>
</dbReference>
<accession>A0A8X6TIQ0</accession>
<organism evidence="1 2">
    <name type="scientific">Nephila pilipes</name>
    <name type="common">Giant wood spider</name>
    <name type="synonym">Nephila maculata</name>
    <dbReference type="NCBI Taxonomy" id="299642"/>
    <lineage>
        <taxon>Eukaryota</taxon>
        <taxon>Metazoa</taxon>
        <taxon>Ecdysozoa</taxon>
        <taxon>Arthropoda</taxon>
        <taxon>Chelicerata</taxon>
        <taxon>Arachnida</taxon>
        <taxon>Araneae</taxon>
        <taxon>Araneomorphae</taxon>
        <taxon>Entelegynae</taxon>
        <taxon>Araneoidea</taxon>
        <taxon>Nephilidae</taxon>
        <taxon>Nephila</taxon>
    </lineage>
</organism>
<proteinExistence type="predicted"/>
<evidence type="ECO:0000313" key="2">
    <source>
        <dbReference type="Proteomes" id="UP000887013"/>
    </source>
</evidence>
<reference evidence="1" key="1">
    <citation type="submission" date="2020-08" db="EMBL/GenBank/DDBJ databases">
        <title>Multicomponent nature underlies the extraordinary mechanical properties of spider dragline silk.</title>
        <authorList>
            <person name="Kono N."/>
            <person name="Nakamura H."/>
            <person name="Mori M."/>
            <person name="Yoshida Y."/>
            <person name="Ohtoshi R."/>
            <person name="Malay A.D."/>
            <person name="Moran D.A.P."/>
            <person name="Tomita M."/>
            <person name="Numata K."/>
            <person name="Arakawa K."/>
        </authorList>
    </citation>
    <scope>NUCLEOTIDE SEQUENCE</scope>
</reference>
<evidence type="ECO:0008006" key="3">
    <source>
        <dbReference type="Google" id="ProtNLM"/>
    </source>
</evidence>
<evidence type="ECO:0000313" key="1">
    <source>
        <dbReference type="EMBL" id="GFT14797.1"/>
    </source>
</evidence>
<gene>
    <name evidence="1" type="ORF">NPIL_324811</name>
</gene>
<dbReference type="Proteomes" id="UP000887013">
    <property type="component" value="Unassembled WGS sequence"/>
</dbReference>
<protein>
    <recommendedName>
        <fullName evidence="3">Methyltransferase domain-containing protein</fullName>
    </recommendedName>
</protein>
<keyword evidence="2" id="KW-1185">Reference proteome</keyword>
<comment type="caution">
    <text evidence="1">The sequence shown here is derived from an EMBL/GenBank/DDBJ whole genome shotgun (WGS) entry which is preliminary data.</text>
</comment>
<sequence>MSMSLEAARTFIRRCQTELKWDNLSNVTVMDVGCGYFLECCTVLLEQFPDVEKVIGLDSDVRVFGSKLSNEVVEKFKEKIQFQNSNIEIRFAFPLSFYLT</sequence>
<name>A0A8X6TIQ0_NEPPI</name>